<evidence type="ECO:0000256" key="9">
    <source>
        <dbReference type="PROSITE-ProRule" id="PRU00175"/>
    </source>
</evidence>
<evidence type="ECO:0000256" key="1">
    <source>
        <dbReference type="ARBA" id="ARBA00000900"/>
    </source>
</evidence>
<evidence type="ECO:0000256" key="6">
    <source>
        <dbReference type="ARBA" id="ARBA00022771"/>
    </source>
</evidence>
<evidence type="ECO:0000256" key="4">
    <source>
        <dbReference type="ARBA" id="ARBA00022679"/>
    </source>
</evidence>
<dbReference type="SMART" id="SM00184">
    <property type="entry name" value="RING"/>
    <property type="match status" value="1"/>
</dbReference>
<reference evidence="12" key="1">
    <citation type="submission" date="2021-01" db="UniProtKB">
        <authorList>
            <consortium name="EnsemblPlants"/>
        </authorList>
    </citation>
    <scope>IDENTIFICATION</scope>
</reference>
<comment type="catalytic activity">
    <reaction evidence="1">
        <text>S-ubiquitinyl-[E2 ubiquitin-conjugating enzyme]-L-cysteine + [acceptor protein]-L-lysine = [E2 ubiquitin-conjugating enzyme]-L-cysteine + N(6)-ubiquitinyl-[acceptor protein]-L-lysine.</text>
        <dbReference type="EC" id="2.3.2.27"/>
    </reaction>
</comment>
<evidence type="ECO:0000256" key="7">
    <source>
        <dbReference type="ARBA" id="ARBA00022786"/>
    </source>
</evidence>
<feature type="region of interest" description="Disordered" evidence="10">
    <location>
        <begin position="19"/>
        <end position="67"/>
    </location>
</feature>
<dbReference type="InterPro" id="IPR013083">
    <property type="entry name" value="Znf_RING/FYVE/PHD"/>
</dbReference>
<dbReference type="GO" id="GO:0008270">
    <property type="term" value="F:zinc ion binding"/>
    <property type="evidence" value="ECO:0007669"/>
    <property type="project" value="UniProtKB-KW"/>
</dbReference>
<dbReference type="GO" id="GO:0010228">
    <property type="term" value="P:vegetative to reproductive phase transition of meristem"/>
    <property type="evidence" value="ECO:0007669"/>
    <property type="project" value="UniProtKB-ARBA"/>
</dbReference>
<keyword evidence="7" id="KW-0833">Ubl conjugation pathway</keyword>
<keyword evidence="8" id="KW-0862">Zinc</keyword>
<dbReference type="EnsemblPlants" id="Kaladp0033s0285.2.v1.1">
    <property type="protein sequence ID" value="Kaladp0033s0285.2.v1.1"/>
    <property type="gene ID" value="Kaladp0033s0285.v1.1"/>
</dbReference>
<keyword evidence="6 9" id="KW-0863">Zinc-finger</keyword>
<evidence type="ECO:0000259" key="11">
    <source>
        <dbReference type="PROSITE" id="PS50089"/>
    </source>
</evidence>
<comment type="pathway">
    <text evidence="2">Protein modification; protein ubiquitination.</text>
</comment>
<dbReference type="Pfam" id="PF13639">
    <property type="entry name" value="zf-RING_2"/>
    <property type="match status" value="1"/>
</dbReference>
<dbReference type="PANTHER" id="PTHR22937">
    <property type="entry name" value="E3 UBIQUITIN-PROTEIN LIGASE RNF165"/>
    <property type="match status" value="1"/>
</dbReference>
<dbReference type="Gramene" id="Kaladp0033s0285.2.v1.1">
    <property type="protein sequence ID" value="Kaladp0033s0285.2.v1.1"/>
    <property type="gene ID" value="Kaladp0033s0285.v1.1"/>
</dbReference>
<dbReference type="InterPro" id="IPR045191">
    <property type="entry name" value="MBR1/2-like"/>
</dbReference>
<dbReference type="SUPFAM" id="SSF57850">
    <property type="entry name" value="RING/U-box"/>
    <property type="match status" value="1"/>
</dbReference>
<dbReference type="FunFam" id="3.30.40.10:FF:000309">
    <property type="entry name" value="E3 ubiquitin-protein ligase MBR2"/>
    <property type="match status" value="1"/>
</dbReference>
<dbReference type="PANTHER" id="PTHR22937:SF224">
    <property type="entry name" value="E3 UBIQUITIN-PROTEIN LIGASE MBR1-RELATED"/>
    <property type="match status" value="1"/>
</dbReference>
<proteinExistence type="predicted"/>
<dbReference type="GO" id="GO:0061630">
    <property type="term" value="F:ubiquitin protein ligase activity"/>
    <property type="evidence" value="ECO:0007669"/>
    <property type="project" value="UniProtKB-EC"/>
</dbReference>
<accession>A0A7N0TEU8</accession>
<dbReference type="AlphaFoldDB" id="A0A7N0TEU8"/>
<dbReference type="Gramene" id="Kaladp0033s0285.1.v1.1">
    <property type="protein sequence ID" value="Kaladp0033s0285.1.v1.1"/>
    <property type="gene ID" value="Kaladp0033s0285.v1.1"/>
</dbReference>
<evidence type="ECO:0000256" key="10">
    <source>
        <dbReference type="SAM" id="MobiDB-lite"/>
    </source>
</evidence>
<keyword evidence="5" id="KW-0479">Metal-binding</keyword>
<dbReference type="InterPro" id="IPR001841">
    <property type="entry name" value="Znf_RING"/>
</dbReference>
<feature type="domain" description="RING-type" evidence="11">
    <location>
        <begin position="628"/>
        <end position="669"/>
    </location>
</feature>
<keyword evidence="4" id="KW-0808">Transferase</keyword>
<evidence type="ECO:0000313" key="12">
    <source>
        <dbReference type="EnsemblPlants" id="Kaladp0033s0285.2.v1.1"/>
    </source>
</evidence>
<evidence type="ECO:0000256" key="5">
    <source>
        <dbReference type="ARBA" id="ARBA00022723"/>
    </source>
</evidence>
<evidence type="ECO:0000256" key="3">
    <source>
        <dbReference type="ARBA" id="ARBA00012483"/>
    </source>
</evidence>
<evidence type="ECO:0000256" key="8">
    <source>
        <dbReference type="ARBA" id="ARBA00022833"/>
    </source>
</evidence>
<evidence type="ECO:0000256" key="2">
    <source>
        <dbReference type="ARBA" id="ARBA00004906"/>
    </source>
</evidence>
<feature type="region of interest" description="Disordered" evidence="10">
    <location>
        <begin position="287"/>
        <end position="311"/>
    </location>
</feature>
<sequence length="675" mass="74020">MQGQKGKFDDIWPEYHHDSCGSASNNPDTDLGANWNNRLNTEGDQFPGFSSPPSQDSFFSGNTSDLRGQRTSQWGAMECSSDRNGHNQASSEICDLIWGSPHPFGAASGCSSSSQNWETENHAIKNCVSGDIGSRSYIPRGGSAIIQAPDPRYVNPSTGGSSEMNRQGIWSNLCNPDGMEMYQIPPANLYTNFGTSSDSSAALEETHSESCSFSGSCNLSCKRMELEGGSSNMLNSDVSSIWSTLPRSNSLISTSPSSSHASSSEILIRPANISQSDRRLLSGAFRNAEGQSMRRGNSRPQGFMSPPVTEASEMPRLRSIDEFPRPNSQVVSVGLTLPGAAGPHIPCIQQPQTLHHVRRGHGTAVIRLGGSPVNYSGNRNSQIPDIVNPRHSPRNSEHTSSVPLRETLRLDPTRALASSSHHPPSPGFLPLYASSFTSHHNHLPPNQQSLHGYPTWVDLEETVRSGHFPSMPPMASGSSLEIMPFPMRNHQRSHQTHSRSTCVPGQQHGNGFFRRHPLLAASEWNVRRRLAPEVRQAVTSIQMGNTTGIEEYMLVDPFSYNAIPQTYDQYRDMRLDVDNMSYEELLALGEHIGDVRTGLTDETITKLMKQSVYTLMAVQTRPADLKPCCICQEAYGEGDKLGLLDCGHEFHTACIRQWLVLKNLCPICKTTALSA</sequence>
<dbReference type="Proteomes" id="UP000594263">
    <property type="component" value="Unplaced"/>
</dbReference>
<keyword evidence="13" id="KW-1185">Reference proteome</keyword>
<organism evidence="12 13">
    <name type="scientific">Kalanchoe fedtschenkoi</name>
    <name type="common">Lavender scallops</name>
    <name type="synonym">South American air plant</name>
    <dbReference type="NCBI Taxonomy" id="63787"/>
    <lineage>
        <taxon>Eukaryota</taxon>
        <taxon>Viridiplantae</taxon>
        <taxon>Streptophyta</taxon>
        <taxon>Embryophyta</taxon>
        <taxon>Tracheophyta</taxon>
        <taxon>Spermatophyta</taxon>
        <taxon>Magnoliopsida</taxon>
        <taxon>eudicotyledons</taxon>
        <taxon>Gunneridae</taxon>
        <taxon>Pentapetalae</taxon>
        <taxon>Saxifragales</taxon>
        <taxon>Crassulaceae</taxon>
        <taxon>Kalanchoe</taxon>
    </lineage>
</organism>
<feature type="compositionally biased region" description="Polar residues" evidence="10">
    <location>
        <begin position="21"/>
        <end position="42"/>
    </location>
</feature>
<dbReference type="EnsemblPlants" id="Kaladp0033s0285.1.v1.1">
    <property type="protein sequence ID" value="Kaladp0033s0285.1.v1.1"/>
    <property type="gene ID" value="Kaladp0033s0285.v1.1"/>
</dbReference>
<dbReference type="GO" id="GO:0043161">
    <property type="term" value="P:proteasome-mediated ubiquitin-dependent protein catabolic process"/>
    <property type="evidence" value="ECO:0007669"/>
    <property type="project" value="UniProtKB-ARBA"/>
</dbReference>
<name>A0A7N0TEU8_KALFE</name>
<feature type="compositionally biased region" description="Polar residues" evidence="10">
    <location>
        <begin position="373"/>
        <end position="383"/>
    </location>
</feature>
<dbReference type="Gene3D" id="3.30.40.10">
    <property type="entry name" value="Zinc/RING finger domain, C3HC4 (zinc finger)"/>
    <property type="match status" value="1"/>
</dbReference>
<protein>
    <recommendedName>
        <fullName evidence="3">RING-type E3 ubiquitin transferase</fullName>
        <ecNumber evidence="3">2.3.2.27</ecNumber>
    </recommendedName>
</protein>
<dbReference type="PROSITE" id="PS50089">
    <property type="entry name" value="ZF_RING_2"/>
    <property type="match status" value="1"/>
</dbReference>
<feature type="region of interest" description="Disordered" evidence="10">
    <location>
        <begin position="369"/>
        <end position="407"/>
    </location>
</feature>
<feature type="compositionally biased region" description="Low complexity" evidence="10">
    <location>
        <begin position="43"/>
        <end position="61"/>
    </location>
</feature>
<dbReference type="EC" id="2.3.2.27" evidence="3"/>
<evidence type="ECO:0000313" key="13">
    <source>
        <dbReference type="Proteomes" id="UP000594263"/>
    </source>
</evidence>